<dbReference type="KEGG" id="vg:16574699"/>
<name>S5VV12_9CAUD</name>
<organism evidence="1 2">
    <name type="scientific">Pseudomonas phage PaBG</name>
    <dbReference type="NCBI Taxonomy" id="1335230"/>
    <lineage>
        <taxon>Viruses</taxon>
        <taxon>Duplodnaviria</taxon>
        <taxon>Heunggongvirae</taxon>
        <taxon>Uroviricota</taxon>
        <taxon>Caudoviricetes</taxon>
        <taxon>Baikalvirus</taxon>
        <taxon>Baikalvirus PaBG</taxon>
    </lineage>
</organism>
<reference evidence="1 2" key="1">
    <citation type="journal article" date="2014" name="Genome Announc.">
        <title>Complete Genome Sequence of the Novel Giant Pseudomonas Phage PaBG.</title>
        <authorList>
            <person name="Sykilinda N.N."/>
            <person name="Bondar A.A."/>
            <person name="Gorshkova A.S."/>
            <person name="Kurochkina L.P."/>
            <person name="Kulikov E.E."/>
            <person name="Shneider M.M."/>
            <person name="Kadykov V.A."/>
            <person name="Solovjeva N.V."/>
            <person name="Kabilov M.R."/>
            <person name="Mesyanzhinov V.V."/>
            <person name="Vlassov V.V."/>
            <person name="Drukker V.V."/>
            <person name="Miroshnikov K.A."/>
        </authorList>
    </citation>
    <scope>NUCLEOTIDE SEQUENCE [LARGE SCALE GENOMIC DNA]</scope>
</reference>
<dbReference type="Proteomes" id="UP000015545">
    <property type="component" value="Segment"/>
</dbReference>
<sequence>MKSKTPSQHSIDTFRETATNLHAAFHAKMAKYGPNLFRVGHVKHLSSGYLETFDTPELRKEHDCTACREFMRQWGNLVFITPAGDLVPAFWDADEATDDYQDAIHHLETRLKGAQVTGVAYSEYATLGHIETNGFPHFGIILDGGNVQMPKGSLTTAMAMEASKGEDFKTLKRALSEYDMVYLEQVEHLLKTEKLNRHQEFLPTIQFLIEAKNKIANASKVKSRRTNVLWRIVASANSALCSPRTTVLGKLLDDLIGGESVEAAIADFNERTAPDKYMRPTAAPTAGNVSRAEVLISQLNLELALERRWAGMSEIQTLWTPKAVAQSKPKDGVFGHLVTKDEKRTQAKELPTIKGGEITWAKFARTVLPDALKMEVYIGSSRHALGAMVTAVNKDAPPLVRWDREDARNPVSFYVHTKGQFGRHFGLLESDFNEVVGIAKMPWEWNDPQGFPKNGVLFVLDGAQDTSDAGLAIFAEDLRHELHEIRSTIEAYSNDGQLTHVDEQEAAGLHFIGHTNQQVRVRVTSKTGKTVYILDRME</sequence>
<proteinExistence type="predicted"/>
<gene>
    <name evidence="1" type="ORF">PaBG_00013</name>
</gene>
<evidence type="ECO:0000313" key="2">
    <source>
        <dbReference type="Proteomes" id="UP000015545"/>
    </source>
</evidence>
<dbReference type="RefSeq" id="YP_008433344.1">
    <property type="nucleotide sequence ID" value="NC_022096.1"/>
</dbReference>
<dbReference type="GeneID" id="16574699"/>
<keyword evidence="2" id="KW-1185">Reference proteome</keyword>
<dbReference type="OrthoDB" id="805at10239"/>
<dbReference type="EMBL" id="KF147891">
    <property type="protein sequence ID" value="AGS81897.1"/>
    <property type="molecule type" value="Genomic_DNA"/>
</dbReference>
<evidence type="ECO:0000313" key="1">
    <source>
        <dbReference type="EMBL" id="AGS81897.1"/>
    </source>
</evidence>
<accession>S5VV12</accession>
<protein>
    <submittedName>
        <fullName evidence="1">Uncharacterized protein</fullName>
    </submittedName>
</protein>